<keyword evidence="4" id="KW-1278">Translocase</keyword>
<dbReference type="Gene3D" id="3.40.50.1000">
    <property type="entry name" value="HAD superfamily/HAD-like"/>
    <property type="match status" value="2"/>
</dbReference>
<proteinExistence type="predicted"/>
<evidence type="ECO:0000259" key="10">
    <source>
        <dbReference type="Pfam" id="PF00122"/>
    </source>
</evidence>
<evidence type="ECO:0000256" key="1">
    <source>
        <dbReference type="ARBA" id="ARBA00004651"/>
    </source>
</evidence>
<accession>A0A498PW45</accession>
<evidence type="ECO:0000256" key="6">
    <source>
        <dbReference type="ARBA" id="ARBA00023136"/>
    </source>
</evidence>
<evidence type="ECO:0000313" key="13">
    <source>
        <dbReference type="Proteomes" id="UP000273307"/>
    </source>
</evidence>
<dbReference type="GO" id="GO:0016887">
    <property type="term" value="F:ATP hydrolysis activity"/>
    <property type="evidence" value="ECO:0007669"/>
    <property type="project" value="InterPro"/>
</dbReference>
<dbReference type="EC" id="3.6.3.-" evidence="12"/>
<comment type="subcellular location">
    <subcellularLocation>
        <location evidence="1">Cell membrane</location>
        <topology evidence="1">Multi-pass membrane protein</topology>
    </subcellularLocation>
</comment>
<keyword evidence="13" id="KW-1185">Reference proteome</keyword>
<dbReference type="InterPro" id="IPR023298">
    <property type="entry name" value="ATPase_P-typ_TM_dom_sf"/>
</dbReference>
<dbReference type="Gene3D" id="1.20.1110.10">
    <property type="entry name" value="Calcium-transporting ATPase, transmembrane domain"/>
    <property type="match status" value="2"/>
</dbReference>
<feature type="transmembrane region" description="Helical" evidence="9">
    <location>
        <begin position="879"/>
        <end position="898"/>
    </location>
</feature>
<gene>
    <name evidence="12" type="primary">ctpI_3</name>
    <name evidence="12" type="ORF">LAUMK136_01151</name>
</gene>
<feature type="domain" description="Cation-transporting P-type ATPase C-terminal" evidence="11">
    <location>
        <begin position="1362"/>
        <end position="1503"/>
    </location>
</feature>
<feature type="region of interest" description="Disordered" evidence="8">
    <location>
        <begin position="330"/>
        <end position="357"/>
    </location>
</feature>
<feature type="transmembrane region" description="Helical" evidence="9">
    <location>
        <begin position="955"/>
        <end position="979"/>
    </location>
</feature>
<evidence type="ECO:0000256" key="3">
    <source>
        <dbReference type="ARBA" id="ARBA00022692"/>
    </source>
</evidence>
<keyword evidence="6 9" id="KW-0472">Membrane</keyword>
<feature type="region of interest" description="Disordered" evidence="8">
    <location>
        <begin position="1067"/>
        <end position="1086"/>
    </location>
</feature>
<evidence type="ECO:0000259" key="11">
    <source>
        <dbReference type="Pfam" id="PF00689"/>
    </source>
</evidence>
<dbReference type="InterPro" id="IPR059000">
    <property type="entry name" value="ATPase_P-type_domA"/>
</dbReference>
<dbReference type="SUPFAM" id="SSF81665">
    <property type="entry name" value="Calcium ATPase, transmembrane domain M"/>
    <property type="match status" value="1"/>
</dbReference>
<dbReference type="SFLD" id="SFLDS00003">
    <property type="entry name" value="Haloacid_Dehalogenase"/>
    <property type="match status" value="1"/>
</dbReference>
<feature type="domain" description="P-type ATPase A" evidence="10">
    <location>
        <begin position="807"/>
        <end position="908"/>
    </location>
</feature>
<dbReference type="Proteomes" id="UP000273307">
    <property type="component" value="Unassembled WGS sequence"/>
</dbReference>
<dbReference type="Pfam" id="PF00689">
    <property type="entry name" value="Cation_ATPase_C"/>
    <property type="match status" value="1"/>
</dbReference>
<keyword evidence="2" id="KW-1003">Cell membrane</keyword>
<evidence type="ECO:0000256" key="4">
    <source>
        <dbReference type="ARBA" id="ARBA00022967"/>
    </source>
</evidence>
<dbReference type="PRINTS" id="PR00120">
    <property type="entry name" value="HATPASE"/>
</dbReference>
<feature type="transmembrane region" description="Helical" evidence="9">
    <location>
        <begin position="1495"/>
        <end position="1514"/>
    </location>
</feature>
<dbReference type="Gene3D" id="3.40.1110.10">
    <property type="entry name" value="Calcium-transporting ATPase, cytoplasmic domain N"/>
    <property type="match status" value="2"/>
</dbReference>
<dbReference type="NCBIfam" id="TIGR01494">
    <property type="entry name" value="ATPase_P-type"/>
    <property type="match status" value="2"/>
</dbReference>
<dbReference type="SFLD" id="SFLDF00027">
    <property type="entry name" value="p-type_atpase"/>
    <property type="match status" value="1"/>
</dbReference>
<evidence type="ECO:0000256" key="8">
    <source>
        <dbReference type="SAM" id="MobiDB-lite"/>
    </source>
</evidence>
<dbReference type="InterPro" id="IPR044492">
    <property type="entry name" value="P_typ_ATPase_HD_dom"/>
</dbReference>
<dbReference type="InterPro" id="IPR008250">
    <property type="entry name" value="ATPase_P-typ_transduc_dom_A_sf"/>
</dbReference>
<sequence>MSTHIGASIPATAPPRRTLIRHDARADVVSPNQAFLFPAGLFENRCEVGVNRLIGPGRLPGFDLAAAPLRAALAGTRRTVAAGTAVAGAAVGTVLLGGHAAASMGRSLSRAAPDISALTRAAAGVAVEAMGGPPARRISTNGPRHWIEVRGLGDKHGAAIATDILAAVRATPGVREAFLNRTIARLVVTVDPDGPSAAQLCRIVAGAERRHGTSDTHPASLPGDDTLLMGRMIAAAAATTGFALSLTGSLLRLPRLPDLVAVPPTLADHLPRLRRELERRLGPEGTDMFFGVVNATAAALTLSPTAAAAEAATRAMLAAEAWTGRLTWRRHEPGLGSRPVPDDAASAPRSVPTPADGPAERYANRIGAIGVGAAAVAGVLSRNPDTAGAAALAAVPKPLRTVREAFGCAMSRGLAARHDALVLRPGALRTLDRVDAIMIDPRAFYDDELMVSRILGVQDSQRTRAWEAVRAALDNGELSAGWHDLADIPGAGGGTGQALISPVRDPFAAAVLTEARRSHPRVSSLDDDGLRSLAQGFDQLYPVDGSVDDAVAAAVAELKAGGATVALLTTSQLKAAQRADVTIGVQRQRHPAPWGSDVVVTDLAGAWRVLHALPAARAATDNAVRLSASASAIGALMLIPGVPGRSSVSVNIGMAASLWFGLRSAAKVFRDPLPEPETVHDWHSLPVTEVRRLLPRPADEHRAEAASTWWQSLPPIRLAHKASVGSWRLVRDFAEEMRSDLSDPITPLLATGALASALLGSPLDAVLVGGVLLVNAGLSAEQQLHAERILNRLLAVQDPPARRRVGPLEEQRHEKVAAKRLRPGDVIEIHADEVVPADARLLHASDVEVDESMLTGESLPVAKQTEPTPGAPLAERDCMLYAGTTVVAGTAVAVVTAVGPRSEVRRALAMAPRKSTEIGLQRQLRRITRRALPFSVAGGALVGLLSVARGTPLRAAVGSAVTLIVAAIPEGLTLVVTLAQLAAARRLTGESVLIRNAHCIEALARLNVVCFDKTGTLSENRLKVKVVRPMTGFTPAQVLDAALRTTYSRHAHRVEHATDDAINQAAADPALRGSRPQPRPNRDAFLPFQSGRPFAAALVGTRLTLKGSPEVLSSALAGPRTRIGPLRKQIDELAAKGLRVLAVAERRLSREQAAAAAADPDLLESLCTSELTPIGLLGMADTPRPTAQAVLAALADREIGVRLITGDHPTTAAVIAQELGIDVTVEQVVTGSDWEAMSADQRAEAVVSRLVFARMTPEHKIEVVQTLERAGLVTAMVGDGVNDAAAIRAASVGVGVGARGSDAARTAADVVLLDGKIEALLDALDEGEQLWRRVHSAVSVLLGGNLGEVSFALITTILTGRSVLNARQMLLVNMLTDALPAAALAVSPQAGTAEVDRGEAAMWRAIGIRGASTTIGAMLAWLLASATGTQHRAATVALIGLVGTQLAQTLADSHGALVVLTTVGSFGALAVVVTTPGLSQVFGCTPVGPLGWGQALLAAAVAGGVSALAPDLLVRLSENARRLIAAAADSAASVDAADAQARG</sequence>
<dbReference type="Pfam" id="PF00122">
    <property type="entry name" value="E1-E2_ATPase"/>
    <property type="match status" value="1"/>
</dbReference>
<organism evidence="12 13">
    <name type="scientific">Mycobacterium attenuatum</name>
    <dbReference type="NCBI Taxonomy" id="2341086"/>
    <lineage>
        <taxon>Bacteria</taxon>
        <taxon>Bacillati</taxon>
        <taxon>Actinomycetota</taxon>
        <taxon>Actinomycetes</taxon>
        <taxon>Mycobacteriales</taxon>
        <taxon>Mycobacteriaceae</taxon>
        <taxon>Mycobacterium</taxon>
    </lineage>
</organism>
<dbReference type="InterPro" id="IPR006068">
    <property type="entry name" value="ATPase_P-typ_cation-transptr_C"/>
</dbReference>
<dbReference type="SFLD" id="SFLDG00002">
    <property type="entry name" value="C1.7:_P-type_atpase_like"/>
    <property type="match status" value="1"/>
</dbReference>
<dbReference type="PANTHER" id="PTHR42861">
    <property type="entry name" value="CALCIUM-TRANSPORTING ATPASE"/>
    <property type="match status" value="1"/>
</dbReference>
<feature type="transmembrane region" description="Helical" evidence="9">
    <location>
        <begin position="931"/>
        <end position="949"/>
    </location>
</feature>
<dbReference type="SUPFAM" id="SSF56784">
    <property type="entry name" value="HAD-like"/>
    <property type="match status" value="1"/>
</dbReference>
<dbReference type="InterPro" id="IPR036412">
    <property type="entry name" value="HAD-like_sf"/>
</dbReference>
<dbReference type="GO" id="GO:0005524">
    <property type="term" value="F:ATP binding"/>
    <property type="evidence" value="ECO:0007669"/>
    <property type="project" value="InterPro"/>
</dbReference>
<dbReference type="InterPro" id="IPR001757">
    <property type="entry name" value="P_typ_ATPase"/>
</dbReference>
<keyword evidence="5 9" id="KW-1133">Transmembrane helix</keyword>
<dbReference type="InterPro" id="IPR023214">
    <property type="entry name" value="HAD_sf"/>
</dbReference>
<name>A0A498PW45_9MYCO</name>
<comment type="catalytic activity">
    <reaction evidence="7">
        <text>ATP + H2O = ADP + phosphate + H(+)</text>
        <dbReference type="Rhea" id="RHEA:13065"/>
        <dbReference type="ChEBI" id="CHEBI:15377"/>
        <dbReference type="ChEBI" id="CHEBI:15378"/>
        <dbReference type="ChEBI" id="CHEBI:30616"/>
        <dbReference type="ChEBI" id="CHEBI:43474"/>
        <dbReference type="ChEBI" id="CHEBI:456216"/>
    </reaction>
</comment>
<reference evidence="12 13" key="1">
    <citation type="submission" date="2018-09" db="EMBL/GenBank/DDBJ databases">
        <authorList>
            <person name="Tagini F."/>
        </authorList>
    </citation>
    <scope>NUCLEOTIDE SEQUENCE [LARGE SCALE GENOMIC DNA]</scope>
    <source>
        <strain evidence="12 13">MK136</strain>
    </source>
</reference>
<dbReference type="Gene3D" id="2.70.150.10">
    <property type="entry name" value="Calcium-transporting ATPase, cytoplasmic transduction domain A"/>
    <property type="match status" value="1"/>
</dbReference>
<dbReference type="InterPro" id="IPR023299">
    <property type="entry name" value="ATPase_P-typ_cyto_dom_N"/>
</dbReference>
<keyword evidence="12" id="KW-0378">Hydrolase</keyword>
<dbReference type="Pfam" id="PF00702">
    <property type="entry name" value="Hydrolase"/>
    <property type="match status" value="1"/>
</dbReference>
<evidence type="ECO:0000256" key="9">
    <source>
        <dbReference type="SAM" id="Phobius"/>
    </source>
</evidence>
<protein>
    <submittedName>
        <fullName evidence="12">Putative cation-transporting ATPase I</fullName>
        <ecNumber evidence="12">3.6.3.-</ecNumber>
    </submittedName>
</protein>
<evidence type="ECO:0000256" key="2">
    <source>
        <dbReference type="ARBA" id="ARBA00022475"/>
    </source>
</evidence>
<evidence type="ECO:0000256" key="7">
    <source>
        <dbReference type="ARBA" id="ARBA00049360"/>
    </source>
</evidence>
<dbReference type="GO" id="GO:0005886">
    <property type="term" value="C:plasma membrane"/>
    <property type="evidence" value="ECO:0007669"/>
    <property type="project" value="UniProtKB-SubCell"/>
</dbReference>
<evidence type="ECO:0000256" key="5">
    <source>
        <dbReference type="ARBA" id="ARBA00022989"/>
    </source>
</evidence>
<feature type="transmembrane region" description="Helical" evidence="9">
    <location>
        <begin position="1455"/>
        <end position="1475"/>
    </location>
</feature>
<dbReference type="EMBL" id="UPHP01000026">
    <property type="protein sequence ID" value="VBA35804.1"/>
    <property type="molecule type" value="Genomic_DNA"/>
</dbReference>
<evidence type="ECO:0000313" key="12">
    <source>
        <dbReference type="EMBL" id="VBA35804.1"/>
    </source>
</evidence>
<keyword evidence="3 9" id="KW-0812">Transmembrane</keyword>
<dbReference type="SUPFAM" id="SSF81653">
    <property type="entry name" value="Calcium ATPase, transduction domain A"/>
    <property type="match status" value="1"/>
</dbReference>
<dbReference type="PRINTS" id="PR00119">
    <property type="entry name" value="CATATPASE"/>
</dbReference>